<name>A0A5N8VSU8_9ACTN</name>
<dbReference type="PROSITE" id="PS00041">
    <property type="entry name" value="HTH_ARAC_FAMILY_1"/>
    <property type="match status" value="1"/>
</dbReference>
<keyword evidence="3" id="KW-0804">Transcription</keyword>
<protein>
    <submittedName>
        <fullName evidence="6">Helix-turn-helix domain-containing protein</fullName>
    </submittedName>
</protein>
<dbReference type="GO" id="GO:0043565">
    <property type="term" value="F:sequence-specific DNA binding"/>
    <property type="evidence" value="ECO:0007669"/>
    <property type="project" value="InterPro"/>
</dbReference>
<keyword evidence="2" id="KW-0238">DNA-binding</keyword>
<dbReference type="InterPro" id="IPR018062">
    <property type="entry name" value="HTH_AraC-typ_CS"/>
</dbReference>
<dbReference type="Pfam" id="PF12833">
    <property type="entry name" value="HTH_18"/>
    <property type="match status" value="1"/>
</dbReference>
<dbReference type="PROSITE" id="PS01124">
    <property type="entry name" value="HTH_ARAC_FAMILY_2"/>
    <property type="match status" value="1"/>
</dbReference>
<evidence type="ECO:0000256" key="3">
    <source>
        <dbReference type="ARBA" id="ARBA00023163"/>
    </source>
</evidence>
<evidence type="ECO:0000256" key="1">
    <source>
        <dbReference type="ARBA" id="ARBA00023015"/>
    </source>
</evidence>
<feature type="domain" description="HTH araC/xylS-type" evidence="5">
    <location>
        <begin position="198"/>
        <end position="299"/>
    </location>
</feature>
<dbReference type="InterPro" id="IPR035418">
    <property type="entry name" value="AraC-bd_2"/>
</dbReference>
<evidence type="ECO:0000313" key="7">
    <source>
        <dbReference type="Proteomes" id="UP000325849"/>
    </source>
</evidence>
<proteinExistence type="predicted"/>
<dbReference type="AlphaFoldDB" id="A0A5N8VSU8"/>
<dbReference type="PANTHER" id="PTHR46796">
    <property type="entry name" value="HTH-TYPE TRANSCRIPTIONAL ACTIVATOR RHAS-RELATED"/>
    <property type="match status" value="1"/>
</dbReference>
<dbReference type="Pfam" id="PF14525">
    <property type="entry name" value="AraC_binding_2"/>
    <property type="match status" value="1"/>
</dbReference>
<evidence type="ECO:0000259" key="5">
    <source>
        <dbReference type="PROSITE" id="PS01124"/>
    </source>
</evidence>
<accession>A0A5N8VSU8</accession>
<dbReference type="GO" id="GO:0003700">
    <property type="term" value="F:DNA-binding transcription factor activity"/>
    <property type="evidence" value="ECO:0007669"/>
    <property type="project" value="InterPro"/>
</dbReference>
<dbReference type="InterPro" id="IPR018060">
    <property type="entry name" value="HTH_AraC"/>
</dbReference>
<dbReference type="Proteomes" id="UP000325849">
    <property type="component" value="Unassembled WGS sequence"/>
</dbReference>
<dbReference type="InterPro" id="IPR009057">
    <property type="entry name" value="Homeodomain-like_sf"/>
</dbReference>
<reference evidence="6 7" key="1">
    <citation type="submission" date="2019-07" db="EMBL/GenBank/DDBJ databases">
        <title>New species of Amycolatopsis and Streptomyces.</title>
        <authorList>
            <person name="Duangmal K."/>
            <person name="Teo W.F.A."/>
            <person name="Lipun K."/>
        </authorList>
    </citation>
    <scope>NUCLEOTIDE SEQUENCE [LARGE SCALE GENOMIC DNA]</scope>
    <source>
        <strain evidence="6 7">NBRC 109810</strain>
    </source>
</reference>
<evidence type="ECO:0000313" key="6">
    <source>
        <dbReference type="EMBL" id="MPY36995.1"/>
    </source>
</evidence>
<dbReference type="Gene3D" id="1.10.10.60">
    <property type="entry name" value="Homeodomain-like"/>
    <property type="match status" value="1"/>
</dbReference>
<comment type="caution">
    <text evidence="6">The sequence shown here is derived from an EMBL/GenBank/DDBJ whole genome shotgun (WGS) entry which is preliminary data.</text>
</comment>
<feature type="compositionally biased region" description="Basic and acidic residues" evidence="4">
    <location>
        <begin position="1"/>
        <end position="14"/>
    </location>
</feature>
<dbReference type="SUPFAM" id="SSF46689">
    <property type="entry name" value="Homeodomain-like"/>
    <property type="match status" value="1"/>
</dbReference>
<evidence type="ECO:0000256" key="2">
    <source>
        <dbReference type="ARBA" id="ARBA00023125"/>
    </source>
</evidence>
<dbReference type="EMBL" id="VJZD01000268">
    <property type="protein sequence ID" value="MPY36995.1"/>
    <property type="molecule type" value="Genomic_DNA"/>
</dbReference>
<dbReference type="InterPro" id="IPR050204">
    <property type="entry name" value="AraC_XylS_family_regulators"/>
</dbReference>
<feature type="region of interest" description="Disordered" evidence="4">
    <location>
        <begin position="1"/>
        <end position="28"/>
    </location>
</feature>
<keyword evidence="7" id="KW-1185">Reference proteome</keyword>
<dbReference type="OrthoDB" id="9799345at2"/>
<keyword evidence="1" id="KW-0805">Transcription regulation</keyword>
<dbReference type="PANTHER" id="PTHR46796:SF6">
    <property type="entry name" value="ARAC SUBFAMILY"/>
    <property type="match status" value="1"/>
</dbReference>
<gene>
    <name evidence="6" type="ORF">FNH09_39005</name>
</gene>
<dbReference type="RefSeq" id="WP_152894606.1">
    <property type="nucleotide sequence ID" value="NZ_VJZD01000268.1"/>
</dbReference>
<organism evidence="6 7">
    <name type="scientific">Streptomyces adustus</name>
    <dbReference type="NCBI Taxonomy" id="1609272"/>
    <lineage>
        <taxon>Bacteria</taxon>
        <taxon>Bacillati</taxon>
        <taxon>Actinomycetota</taxon>
        <taxon>Actinomycetes</taxon>
        <taxon>Kitasatosporales</taxon>
        <taxon>Streptomycetaceae</taxon>
        <taxon>Streptomyces</taxon>
    </lineage>
</organism>
<evidence type="ECO:0000256" key="4">
    <source>
        <dbReference type="SAM" id="MobiDB-lite"/>
    </source>
</evidence>
<sequence length="309" mass="33633">MREFIDPSDRRTVGHSESATGGAGRAGGIRRMELGGTSVWSTTCHPLAQLWVPRLLLRPADRCYRVTLLLEGTAVIVHDGGETALRAGDFFCDDHAWPREIQAGTVRAVGIDVPQPLLPLPQDEADRALGRRTTSQDGADALLARFLTQLTRNTGAFLPSDGPRLGTVLTGLVAVLFARVARSGPAPLSRPEQGALTPRIARFVQQNLADPELSPRSIAAAHDISPSYLHRLFQGEQETVAATIRRQRLERARYDLADPAQDATPVHAIAARWGFTRATDFARAFRAAYGVAPTDYRRYSRALGGRIAT</sequence>
<dbReference type="SMART" id="SM00342">
    <property type="entry name" value="HTH_ARAC"/>
    <property type="match status" value="1"/>
</dbReference>